<evidence type="ECO:0000313" key="2">
    <source>
        <dbReference type="Proteomes" id="UP001148838"/>
    </source>
</evidence>
<keyword evidence="2" id="KW-1185">Reference proteome</keyword>
<evidence type="ECO:0000313" key="1">
    <source>
        <dbReference type="EMBL" id="KAJ4446499.1"/>
    </source>
</evidence>
<accession>A0ABQ8TIQ8</accession>
<name>A0ABQ8TIQ8_PERAM</name>
<protein>
    <submittedName>
        <fullName evidence="1">Uncharacterized protein</fullName>
    </submittedName>
</protein>
<reference evidence="1 2" key="1">
    <citation type="journal article" date="2022" name="Allergy">
        <title>Genome assembly and annotation of Periplaneta americana reveal a comprehensive cockroach allergen profile.</title>
        <authorList>
            <person name="Wang L."/>
            <person name="Xiong Q."/>
            <person name="Saelim N."/>
            <person name="Wang L."/>
            <person name="Nong W."/>
            <person name="Wan A.T."/>
            <person name="Shi M."/>
            <person name="Liu X."/>
            <person name="Cao Q."/>
            <person name="Hui J.H.L."/>
            <person name="Sookrung N."/>
            <person name="Leung T.F."/>
            <person name="Tungtrongchitr A."/>
            <person name="Tsui S.K.W."/>
        </authorList>
    </citation>
    <scope>NUCLEOTIDE SEQUENCE [LARGE SCALE GENOMIC DNA]</scope>
    <source>
        <strain evidence="1">PWHHKU_190912</strain>
    </source>
</reference>
<proteinExistence type="predicted"/>
<sequence length="115" mass="13269">MSPGSSTESYPAFARIGLRENSGKNLNQKGKGIRLYQDFTPANSWIRHHKGLSSSEWRDALKMTGYRNRLDVCDDFRLMLTSIRTNIELCKNRQSLPSQYVATAFRNSDFARKYE</sequence>
<dbReference type="EMBL" id="JAJSOF020000009">
    <property type="protein sequence ID" value="KAJ4446499.1"/>
    <property type="molecule type" value="Genomic_DNA"/>
</dbReference>
<dbReference type="Proteomes" id="UP001148838">
    <property type="component" value="Unassembled WGS sequence"/>
</dbReference>
<organism evidence="1 2">
    <name type="scientific">Periplaneta americana</name>
    <name type="common">American cockroach</name>
    <name type="synonym">Blatta americana</name>
    <dbReference type="NCBI Taxonomy" id="6978"/>
    <lineage>
        <taxon>Eukaryota</taxon>
        <taxon>Metazoa</taxon>
        <taxon>Ecdysozoa</taxon>
        <taxon>Arthropoda</taxon>
        <taxon>Hexapoda</taxon>
        <taxon>Insecta</taxon>
        <taxon>Pterygota</taxon>
        <taxon>Neoptera</taxon>
        <taxon>Polyneoptera</taxon>
        <taxon>Dictyoptera</taxon>
        <taxon>Blattodea</taxon>
        <taxon>Blattoidea</taxon>
        <taxon>Blattidae</taxon>
        <taxon>Blattinae</taxon>
        <taxon>Periplaneta</taxon>
    </lineage>
</organism>
<comment type="caution">
    <text evidence="1">The sequence shown here is derived from an EMBL/GenBank/DDBJ whole genome shotgun (WGS) entry which is preliminary data.</text>
</comment>
<gene>
    <name evidence="1" type="ORF">ANN_13195</name>
</gene>